<feature type="chain" id="PRO_5015664593" evidence="1">
    <location>
        <begin position="18"/>
        <end position="87"/>
    </location>
</feature>
<organism evidence="2 3">
    <name type="scientific">Stutzerimonas stutzeri</name>
    <name type="common">Pseudomonas stutzeri</name>
    <dbReference type="NCBI Taxonomy" id="316"/>
    <lineage>
        <taxon>Bacteria</taxon>
        <taxon>Pseudomonadati</taxon>
        <taxon>Pseudomonadota</taxon>
        <taxon>Gammaproteobacteria</taxon>
        <taxon>Pseudomonadales</taxon>
        <taxon>Pseudomonadaceae</taxon>
        <taxon>Stutzerimonas</taxon>
    </lineage>
</organism>
<dbReference type="EMBL" id="PPXG01000005">
    <property type="protein sequence ID" value="POH82418.1"/>
    <property type="molecule type" value="Genomic_DNA"/>
</dbReference>
<gene>
    <name evidence="2" type="ORF">CXK91_13915</name>
</gene>
<name>A0A2S4ALP6_STUST</name>
<evidence type="ECO:0000256" key="1">
    <source>
        <dbReference type="SAM" id="SignalP"/>
    </source>
</evidence>
<evidence type="ECO:0000313" key="2">
    <source>
        <dbReference type="EMBL" id="POH82418.1"/>
    </source>
</evidence>
<proteinExistence type="predicted"/>
<keyword evidence="1" id="KW-0732">Signal</keyword>
<evidence type="ECO:0000313" key="3">
    <source>
        <dbReference type="Proteomes" id="UP000237068"/>
    </source>
</evidence>
<accession>A0A2S4ALP6</accession>
<dbReference type="AlphaFoldDB" id="A0A2S4ALP6"/>
<sequence length="87" mass="9385">MVVLLVIVVIHGNTVLAAEQAVGQGALHRMVAGLGSYRDLSVEAAMCHFGYGVGDTLYQPWHSMRGPGIWPMLGANPPRNTRGEQQE</sequence>
<reference evidence="2 3" key="1">
    <citation type="submission" date="2018-01" db="EMBL/GenBank/DDBJ databases">
        <title>Denitrification phenotypes of diverse strains of Pseudomonas stutzeri.</title>
        <authorList>
            <person name="Milligan D.A."/>
            <person name="Bergaust L."/>
            <person name="Bakken L.R."/>
            <person name="Frostegard A."/>
        </authorList>
    </citation>
    <scope>NUCLEOTIDE SEQUENCE [LARGE SCALE GENOMIC DNA]</scope>
    <source>
        <strain evidence="2 3">24a13</strain>
    </source>
</reference>
<dbReference type="Proteomes" id="UP000237068">
    <property type="component" value="Unassembled WGS sequence"/>
</dbReference>
<feature type="signal peptide" evidence="1">
    <location>
        <begin position="1"/>
        <end position="17"/>
    </location>
</feature>
<protein>
    <submittedName>
        <fullName evidence="2">Uncharacterized protein</fullName>
    </submittedName>
</protein>
<comment type="caution">
    <text evidence="2">The sequence shown here is derived from an EMBL/GenBank/DDBJ whole genome shotgun (WGS) entry which is preliminary data.</text>
</comment>